<dbReference type="EMBL" id="JBBHLL010000229">
    <property type="protein sequence ID" value="KAK7808790.1"/>
    <property type="molecule type" value="Genomic_DNA"/>
</dbReference>
<feature type="non-terminal residue" evidence="2">
    <location>
        <position position="1"/>
    </location>
</feature>
<dbReference type="Proteomes" id="UP001488838">
    <property type="component" value="Unassembled WGS sequence"/>
</dbReference>
<reference evidence="2 3" key="1">
    <citation type="journal article" date="2023" name="bioRxiv">
        <title>Conserved and derived expression patterns and positive selection on dental genes reveal complex evolutionary context of ever-growing rodent molars.</title>
        <authorList>
            <person name="Calamari Z.T."/>
            <person name="Song A."/>
            <person name="Cohen E."/>
            <person name="Akter M."/>
            <person name="Roy R.D."/>
            <person name="Hallikas O."/>
            <person name="Christensen M.M."/>
            <person name="Li P."/>
            <person name="Marangoni P."/>
            <person name="Jernvall J."/>
            <person name="Klein O.D."/>
        </authorList>
    </citation>
    <scope>NUCLEOTIDE SEQUENCE [LARGE SCALE GENOMIC DNA]</scope>
    <source>
        <strain evidence="2">V071</strain>
    </source>
</reference>
<keyword evidence="3" id="KW-1185">Reference proteome</keyword>
<gene>
    <name evidence="2" type="ORF">U0070_010834</name>
</gene>
<accession>A0AAW0I2P8</accession>
<evidence type="ECO:0000313" key="3">
    <source>
        <dbReference type="Proteomes" id="UP001488838"/>
    </source>
</evidence>
<dbReference type="AlphaFoldDB" id="A0AAW0I2P8"/>
<feature type="compositionally biased region" description="Polar residues" evidence="1">
    <location>
        <begin position="233"/>
        <end position="252"/>
    </location>
</feature>
<name>A0AAW0I2P8_MYOGA</name>
<organism evidence="2 3">
    <name type="scientific">Myodes glareolus</name>
    <name type="common">Bank vole</name>
    <name type="synonym">Clethrionomys glareolus</name>
    <dbReference type="NCBI Taxonomy" id="447135"/>
    <lineage>
        <taxon>Eukaryota</taxon>
        <taxon>Metazoa</taxon>
        <taxon>Chordata</taxon>
        <taxon>Craniata</taxon>
        <taxon>Vertebrata</taxon>
        <taxon>Euteleostomi</taxon>
        <taxon>Mammalia</taxon>
        <taxon>Eutheria</taxon>
        <taxon>Euarchontoglires</taxon>
        <taxon>Glires</taxon>
        <taxon>Rodentia</taxon>
        <taxon>Myomorpha</taxon>
        <taxon>Muroidea</taxon>
        <taxon>Cricetidae</taxon>
        <taxon>Arvicolinae</taxon>
        <taxon>Myodes</taxon>
    </lineage>
</organism>
<feature type="region of interest" description="Disordered" evidence="1">
    <location>
        <begin position="233"/>
        <end position="265"/>
    </location>
</feature>
<evidence type="ECO:0000313" key="2">
    <source>
        <dbReference type="EMBL" id="KAK7808790.1"/>
    </source>
</evidence>
<evidence type="ECO:0008006" key="4">
    <source>
        <dbReference type="Google" id="ProtNLM"/>
    </source>
</evidence>
<sequence>SWADVISDLERCVKDSHGTVDGVYRAPPTNHSVLSTAPQAAQKPNTHQSCLPSSPPCTIFLGNLPCDVTEDSIRVTGGKSNESLIMPWTKTGIIVLWIRGPILLQTALRSTQLEEVMVTWETSVEIGTIQSRIRMGFRQVSGWPMLRCGYCSGGQDRYDDQGCDCRLGTGRREFGSGYCRVADYREGGDCYKGSRVEQLLSLEGQSLLTQLLEKKSRRGQGYRRSRRHCSISWTNQNQMVDPTRDTGGSNEAAQEREQLRTGSES</sequence>
<protein>
    <recommendedName>
        <fullName evidence="4">RRM domain-containing protein</fullName>
    </recommendedName>
</protein>
<evidence type="ECO:0000256" key="1">
    <source>
        <dbReference type="SAM" id="MobiDB-lite"/>
    </source>
</evidence>
<comment type="caution">
    <text evidence="2">The sequence shown here is derived from an EMBL/GenBank/DDBJ whole genome shotgun (WGS) entry which is preliminary data.</text>
</comment>
<proteinExistence type="predicted"/>